<keyword evidence="3" id="KW-1185">Reference proteome</keyword>
<dbReference type="SUPFAM" id="SSF50475">
    <property type="entry name" value="FMN-binding split barrel"/>
    <property type="match status" value="1"/>
</dbReference>
<dbReference type="Pfam" id="PF12766">
    <property type="entry name" value="Pyridox_oxase_2"/>
    <property type="match status" value="1"/>
</dbReference>
<feature type="domain" description="Pyridoxamine 5'-phosphate oxidase Alr4036 family FMN-binding" evidence="1">
    <location>
        <begin position="12"/>
        <end position="68"/>
    </location>
</feature>
<dbReference type="GO" id="GO:0010181">
    <property type="term" value="F:FMN binding"/>
    <property type="evidence" value="ECO:0007669"/>
    <property type="project" value="InterPro"/>
</dbReference>
<dbReference type="EMBL" id="WTYZ01000001">
    <property type="protein sequence ID" value="MXO83216.1"/>
    <property type="molecule type" value="Genomic_DNA"/>
</dbReference>
<name>A0A844Z7J2_9SPHN</name>
<sequence length="169" mass="18439">MHTPVVGTADGDLRVMVLREFDPAANTLRFHTDSRSPKVTAIRANPQLSVLAYDPGAKVQLRIKGVGRIETDSTTANSAWRESTTFARRCYLAETAPSANSEEPTSGLPGWAEGITPTEEQVAAGRENFAILMIDIAEFDWLYLANTGHRRARLVVDEGGTLTGNWLVP</sequence>
<reference evidence="2 3" key="1">
    <citation type="submission" date="2019-12" db="EMBL/GenBank/DDBJ databases">
        <title>Genomic-based taxomic classification of the family Erythrobacteraceae.</title>
        <authorList>
            <person name="Xu L."/>
        </authorList>
    </citation>
    <scope>NUCLEOTIDE SEQUENCE [LARGE SCALE GENOMIC DNA]</scope>
    <source>
        <strain evidence="2 3">KCTC 42006</strain>
    </source>
</reference>
<proteinExistence type="predicted"/>
<protein>
    <submittedName>
        <fullName evidence="2">Flavin-binding protein</fullName>
    </submittedName>
</protein>
<dbReference type="InterPro" id="IPR012349">
    <property type="entry name" value="Split_barrel_FMN-bd"/>
</dbReference>
<dbReference type="OrthoDB" id="5120525at2"/>
<accession>A0A844Z7J2</accession>
<dbReference type="InterPro" id="IPR024624">
    <property type="entry name" value="Pyridox_Oxase_Alr4036_FMN-bd"/>
</dbReference>
<dbReference type="Proteomes" id="UP000460290">
    <property type="component" value="Unassembled WGS sequence"/>
</dbReference>
<comment type="caution">
    <text evidence="2">The sequence shown here is derived from an EMBL/GenBank/DDBJ whole genome shotgun (WGS) entry which is preliminary data.</text>
</comment>
<evidence type="ECO:0000313" key="2">
    <source>
        <dbReference type="EMBL" id="MXO83216.1"/>
    </source>
</evidence>
<evidence type="ECO:0000313" key="3">
    <source>
        <dbReference type="Proteomes" id="UP000460290"/>
    </source>
</evidence>
<dbReference type="AlphaFoldDB" id="A0A844Z7J2"/>
<evidence type="ECO:0000259" key="1">
    <source>
        <dbReference type="Pfam" id="PF12766"/>
    </source>
</evidence>
<organism evidence="2 3">
    <name type="scientific">Pontixanthobacter aestiaquae</name>
    <dbReference type="NCBI Taxonomy" id="1509367"/>
    <lineage>
        <taxon>Bacteria</taxon>
        <taxon>Pseudomonadati</taxon>
        <taxon>Pseudomonadota</taxon>
        <taxon>Alphaproteobacteria</taxon>
        <taxon>Sphingomonadales</taxon>
        <taxon>Erythrobacteraceae</taxon>
        <taxon>Pontixanthobacter</taxon>
    </lineage>
</organism>
<gene>
    <name evidence="2" type="ORF">GRI35_07520</name>
</gene>
<dbReference type="Gene3D" id="2.30.110.10">
    <property type="entry name" value="Electron Transport, Fmn-binding Protein, Chain A"/>
    <property type="match status" value="1"/>
</dbReference>